<comment type="caution">
    <text evidence="1">The sequence shown here is derived from an EMBL/GenBank/DDBJ whole genome shotgun (WGS) entry which is preliminary data.</text>
</comment>
<reference evidence="1 2" key="1">
    <citation type="submission" date="2011-02" db="EMBL/GenBank/DDBJ databases">
        <authorList>
            <person name="Nelson K.E."/>
            <person name="Sutton G."/>
            <person name="Torralba M."/>
            <person name="Durkin S."/>
            <person name="Harkins D."/>
            <person name="Montgomery R."/>
            <person name="Ziemer C."/>
            <person name="Klaassens E."/>
            <person name="Ocuiv P."/>
            <person name="Morrison M."/>
        </authorList>
    </citation>
    <scope>NUCLEOTIDE SEQUENCE [LARGE SCALE GENOMIC DNA]</scope>
    <source>
        <strain evidence="1 2">8</strain>
    </source>
</reference>
<dbReference type="AlphaFoldDB" id="E9SET9"/>
<evidence type="ECO:0000313" key="1">
    <source>
        <dbReference type="EMBL" id="EGC02197.1"/>
    </source>
</evidence>
<sequence length="106" mass="12535">MENTKELLHIFQEDDEKELLPYTKEWSAENLYCVLYYNLNDASLKHLARHYAEIDSWSHEEAIMHCADFISGTCTMLEISTEEFFEKYTVPEEVAGAFEEVRNYLL</sequence>
<dbReference type="EMBL" id="ADKM02000102">
    <property type="protein sequence ID" value="EGC02197.1"/>
    <property type="molecule type" value="Genomic_DNA"/>
</dbReference>
<gene>
    <name evidence="1" type="ORF">CUS_4827</name>
</gene>
<dbReference type="STRING" id="246199.CUS_4827"/>
<accession>E9SET9</accession>
<dbReference type="Proteomes" id="UP000004259">
    <property type="component" value="Unassembled WGS sequence"/>
</dbReference>
<protein>
    <submittedName>
        <fullName evidence="1">Uncharacterized protein</fullName>
    </submittedName>
</protein>
<organism evidence="1 2">
    <name type="scientific">Ruminococcus albus 8</name>
    <dbReference type="NCBI Taxonomy" id="246199"/>
    <lineage>
        <taxon>Bacteria</taxon>
        <taxon>Bacillati</taxon>
        <taxon>Bacillota</taxon>
        <taxon>Clostridia</taxon>
        <taxon>Eubacteriales</taxon>
        <taxon>Oscillospiraceae</taxon>
        <taxon>Ruminococcus</taxon>
    </lineage>
</organism>
<evidence type="ECO:0000313" key="2">
    <source>
        <dbReference type="Proteomes" id="UP000004259"/>
    </source>
</evidence>
<proteinExistence type="predicted"/>
<name>E9SET9_RUMAL</name>
<dbReference type="RefSeq" id="WP_002851333.1">
    <property type="nucleotide sequence ID" value="NZ_ADKM02000102.1"/>
</dbReference>
<keyword evidence="2" id="KW-1185">Reference proteome</keyword>